<sequence>MRAIFLGKFQPPHLGHIRTILKISKEFDFVTVGITMGEPKVMEYKDVKRILQEVFEANKNILVETIEGTIEGGTSNIDNLDFDVVVSGNQKVLDILQRRGYRVKFQSRTEGKGYSGSEIRSLIESKSSTYIENRTQGYNFKILPTVLLKPLELVYPSHFRNIEKLILKDGVMKRPIIIDARYNIVLDGSHRYAFLLKYGYKYAPVIVVNYEDDSIFVGNHLKHRYLVDENFVISKSEVVSRALNENLFRARTTRHFFPFRKIDYPVCLEQLEKAEPRNIDYLIENCTLADEIEADKQYISELDEELSIVNEYIKEQNGVKEYLSYQVVEMEKEISNTKKV</sequence>
<dbReference type="EC" id="2.7.7.1" evidence="2"/>
<dbReference type="AlphaFoldDB" id="A0A7Z7HPY1"/>
<gene>
    <name evidence="2" type="ORF">SDENCHOL_10722</name>
</gene>
<keyword evidence="3" id="KW-1185">Reference proteome</keyword>
<dbReference type="SUPFAM" id="SSF52374">
    <property type="entry name" value="Nucleotidylyl transferase"/>
    <property type="match status" value="1"/>
</dbReference>
<dbReference type="Gene3D" id="3.40.50.620">
    <property type="entry name" value="HUPs"/>
    <property type="match status" value="1"/>
</dbReference>
<dbReference type="EMBL" id="LT837803">
    <property type="protein sequence ID" value="SMB22923.1"/>
    <property type="molecule type" value="Genomic_DNA"/>
</dbReference>
<keyword evidence="2" id="KW-0548">Nucleotidyltransferase</keyword>
<dbReference type="InterPro" id="IPR004821">
    <property type="entry name" value="Cyt_trans-like"/>
</dbReference>
<organism evidence="2 3">
    <name type="scientific">Sterolibacterium denitrificans</name>
    <dbReference type="NCBI Taxonomy" id="157592"/>
    <lineage>
        <taxon>Bacteria</taxon>
        <taxon>Pseudomonadati</taxon>
        <taxon>Pseudomonadota</taxon>
        <taxon>Betaproteobacteria</taxon>
        <taxon>Nitrosomonadales</taxon>
        <taxon>Sterolibacteriaceae</taxon>
        <taxon>Sterolibacterium</taxon>
    </lineage>
</organism>
<dbReference type="RefSeq" id="WP_154716100.1">
    <property type="nucleotide sequence ID" value="NZ_LT837803.1"/>
</dbReference>
<dbReference type="GO" id="GO:0000309">
    <property type="term" value="F:nicotinamide-nucleotide adenylyltransferase activity"/>
    <property type="evidence" value="ECO:0007669"/>
    <property type="project" value="UniProtKB-EC"/>
</dbReference>
<dbReference type="SUPFAM" id="SSF110849">
    <property type="entry name" value="ParB/Sulfiredoxin"/>
    <property type="match status" value="1"/>
</dbReference>
<dbReference type="InterPro" id="IPR014729">
    <property type="entry name" value="Rossmann-like_a/b/a_fold"/>
</dbReference>
<proteinExistence type="predicted"/>
<evidence type="ECO:0000313" key="3">
    <source>
        <dbReference type="Proteomes" id="UP000242886"/>
    </source>
</evidence>
<dbReference type="InterPro" id="IPR036086">
    <property type="entry name" value="ParB/Sulfiredoxin_sf"/>
</dbReference>
<accession>A0A7Z7HPY1</accession>
<reference evidence="2" key="1">
    <citation type="submission" date="2017-03" db="EMBL/GenBank/DDBJ databases">
        <authorList>
            <consortium name="AG Boll"/>
        </authorList>
    </citation>
    <scope>NUCLEOTIDE SEQUENCE [LARGE SCALE GENOMIC DNA]</scope>
    <source>
        <strain evidence="2">Chol</strain>
    </source>
</reference>
<feature type="domain" description="Cytidyltransferase-like" evidence="1">
    <location>
        <begin position="4"/>
        <end position="102"/>
    </location>
</feature>
<name>A0A7Z7HPY1_9PROT</name>
<evidence type="ECO:0000313" key="2">
    <source>
        <dbReference type="EMBL" id="SMB22923.1"/>
    </source>
</evidence>
<protein>
    <submittedName>
        <fullName evidence="2">Nicotinamide-nucleotide adenylyltransferase</fullName>
        <ecNumber evidence="2">2.7.7.1</ecNumber>
    </submittedName>
</protein>
<dbReference type="Pfam" id="PF01467">
    <property type="entry name" value="CTP_transf_like"/>
    <property type="match status" value="1"/>
</dbReference>
<dbReference type="Gene3D" id="3.90.1530.10">
    <property type="entry name" value="Conserved hypothetical protein from pyrococcus furiosus pfu- 392566-001, ParB domain"/>
    <property type="match status" value="1"/>
</dbReference>
<keyword evidence="2" id="KW-0808">Transferase</keyword>
<dbReference type="NCBIfam" id="TIGR00125">
    <property type="entry name" value="cyt_tran_rel"/>
    <property type="match status" value="1"/>
</dbReference>
<evidence type="ECO:0000259" key="1">
    <source>
        <dbReference type="Pfam" id="PF01467"/>
    </source>
</evidence>
<dbReference type="Proteomes" id="UP000242886">
    <property type="component" value="Chromosome SDENCHOL"/>
</dbReference>